<gene>
    <name evidence="1" type="ORF">G5I_01603</name>
</gene>
<dbReference type="Proteomes" id="UP000007755">
    <property type="component" value="Unassembled WGS sequence"/>
</dbReference>
<evidence type="ECO:0000313" key="2">
    <source>
        <dbReference type="Proteomes" id="UP000007755"/>
    </source>
</evidence>
<organism evidence="2">
    <name type="scientific">Acromyrmex echinatior</name>
    <name type="common">Panamanian leafcutter ant</name>
    <name type="synonym">Acromyrmex octospinosus echinatior</name>
    <dbReference type="NCBI Taxonomy" id="103372"/>
    <lineage>
        <taxon>Eukaryota</taxon>
        <taxon>Metazoa</taxon>
        <taxon>Ecdysozoa</taxon>
        <taxon>Arthropoda</taxon>
        <taxon>Hexapoda</taxon>
        <taxon>Insecta</taxon>
        <taxon>Pterygota</taxon>
        <taxon>Neoptera</taxon>
        <taxon>Endopterygota</taxon>
        <taxon>Hymenoptera</taxon>
        <taxon>Apocrita</taxon>
        <taxon>Aculeata</taxon>
        <taxon>Formicoidea</taxon>
        <taxon>Formicidae</taxon>
        <taxon>Myrmicinae</taxon>
        <taxon>Acromyrmex</taxon>
    </lineage>
</organism>
<reference evidence="1" key="1">
    <citation type="submission" date="2011-02" db="EMBL/GenBank/DDBJ databases">
        <title>The genome of the leaf-cutting ant Acromyrmex echinatior suggests key adaptations to social evolution and fungus farming.</title>
        <authorList>
            <person name="Nygaard S."/>
            <person name="Zhang G."/>
        </authorList>
    </citation>
    <scope>NUCLEOTIDE SEQUENCE</scope>
</reference>
<dbReference type="InParanoid" id="F4W826"/>
<dbReference type="EMBL" id="GL887888">
    <property type="protein sequence ID" value="EGI69696.1"/>
    <property type="molecule type" value="Genomic_DNA"/>
</dbReference>
<evidence type="ECO:0000313" key="1">
    <source>
        <dbReference type="EMBL" id="EGI69696.1"/>
    </source>
</evidence>
<accession>F4W826</accession>
<proteinExistence type="predicted"/>
<dbReference type="AlphaFoldDB" id="F4W826"/>
<protein>
    <submittedName>
        <fullName evidence="1">Uncharacterized protein</fullName>
    </submittedName>
</protein>
<sequence>MSQQYYFHTQTLQCKDDGISGQADKCVSHVAFERRRDDNHQLIVLSYSKPVVNFLSGIGRLSFGCRTVLTTGTERKLTLHGNWINSRRNGKSNFRDSICTRGRARNPLIRRVVEQLIVIGAREGDAMYTRLIQQHAMLPGNSVSSNLHRNV</sequence>
<keyword evidence="2" id="KW-1185">Reference proteome</keyword>
<name>F4W826_ACREC</name>